<feature type="domain" description="CAAX prenyl protease 2/Lysostaphin resistance protein A-like" evidence="2">
    <location>
        <begin position="152"/>
        <end position="239"/>
    </location>
</feature>
<evidence type="ECO:0000256" key="1">
    <source>
        <dbReference type="SAM" id="Phobius"/>
    </source>
</evidence>
<evidence type="ECO:0000313" key="3">
    <source>
        <dbReference type="EMBL" id="RSX55120.1"/>
    </source>
</evidence>
<feature type="transmembrane region" description="Helical" evidence="1">
    <location>
        <begin position="32"/>
        <end position="57"/>
    </location>
</feature>
<accession>A0A430FQL3</accession>
<organism evidence="3 4">
    <name type="scientific">Bifidobacterium dolichotidis</name>
    <dbReference type="NCBI Taxonomy" id="2306976"/>
    <lineage>
        <taxon>Bacteria</taxon>
        <taxon>Bacillati</taxon>
        <taxon>Actinomycetota</taxon>
        <taxon>Actinomycetes</taxon>
        <taxon>Bifidobacteriales</taxon>
        <taxon>Bifidobacteriaceae</taxon>
        <taxon>Bifidobacterium</taxon>
    </lineage>
</organism>
<gene>
    <name evidence="3" type="ORF">D2E26_1174</name>
</gene>
<dbReference type="Pfam" id="PF02517">
    <property type="entry name" value="Rce1-like"/>
    <property type="match status" value="1"/>
</dbReference>
<dbReference type="OrthoDB" id="3429192at2"/>
<name>A0A430FQL3_9BIFI</name>
<protein>
    <submittedName>
        <fullName evidence="3">CAAX amino terminal protease family protein</fullName>
    </submittedName>
</protein>
<dbReference type="InterPro" id="IPR052710">
    <property type="entry name" value="CAAX_protease"/>
</dbReference>
<sequence length="328" mass="36268">MPNIMQNPQQYYRAPSPQWKQAMRLRAAKRSFSLVGLGAFLMLIVFQFGAGALILWMQISGVPEGSNKSLWLTMMIQTVMLYGIAMPIGVMAMRPLKPVPTQQFSLKPGEFFQYLLMCLPIIVVGGLLGSLVAGLVTHGQSENPIEAFVGQNILIDLIFTVLLAPIVEEWFFRQQVISRLRRYDEKTAILISAVIFGLGHGNIFQFFYAFGLGLVFGYIYVRTSRLIYSIGLHMIINALGSIGSSWIEQAEQVGTGFGTVASMLYVIAFVSGIIAGIVLLVKRCRTLVFYTTPEQLPSRSAVKVAFGNGGMITFLICAALLTWLTVFL</sequence>
<dbReference type="EMBL" id="QXGM01000002">
    <property type="protein sequence ID" value="RSX55120.1"/>
    <property type="molecule type" value="Genomic_DNA"/>
</dbReference>
<feature type="transmembrane region" description="Helical" evidence="1">
    <location>
        <begin position="259"/>
        <end position="281"/>
    </location>
</feature>
<dbReference type="GO" id="GO:0080120">
    <property type="term" value="P:CAAX-box protein maturation"/>
    <property type="evidence" value="ECO:0007669"/>
    <property type="project" value="UniProtKB-ARBA"/>
</dbReference>
<keyword evidence="3" id="KW-0378">Hydrolase</keyword>
<dbReference type="RefSeq" id="WP_125963790.1">
    <property type="nucleotide sequence ID" value="NZ_QXGM01000002.1"/>
</dbReference>
<feature type="transmembrane region" description="Helical" evidence="1">
    <location>
        <begin position="69"/>
        <end position="93"/>
    </location>
</feature>
<keyword evidence="1" id="KW-0812">Transmembrane</keyword>
<keyword evidence="3" id="KW-0645">Protease</keyword>
<comment type="caution">
    <text evidence="3">The sequence shown here is derived from an EMBL/GenBank/DDBJ whole genome shotgun (WGS) entry which is preliminary data.</text>
</comment>
<dbReference type="GO" id="GO:0004175">
    <property type="term" value="F:endopeptidase activity"/>
    <property type="evidence" value="ECO:0007669"/>
    <property type="project" value="UniProtKB-ARBA"/>
</dbReference>
<feature type="transmembrane region" description="Helical" evidence="1">
    <location>
        <begin position="148"/>
        <end position="167"/>
    </location>
</feature>
<dbReference type="PANTHER" id="PTHR36435:SF1">
    <property type="entry name" value="CAAX AMINO TERMINAL PROTEASE FAMILY PROTEIN"/>
    <property type="match status" value="1"/>
</dbReference>
<evidence type="ECO:0000259" key="2">
    <source>
        <dbReference type="Pfam" id="PF02517"/>
    </source>
</evidence>
<proteinExistence type="predicted"/>
<dbReference type="InterPro" id="IPR003675">
    <property type="entry name" value="Rce1/LyrA-like_dom"/>
</dbReference>
<feature type="transmembrane region" description="Helical" evidence="1">
    <location>
        <begin position="301"/>
        <end position="326"/>
    </location>
</feature>
<keyword evidence="1" id="KW-1133">Transmembrane helix</keyword>
<evidence type="ECO:0000313" key="4">
    <source>
        <dbReference type="Proteomes" id="UP000287609"/>
    </source>
</evidence>
<dbReference type="PANTHER" id="PTHR36435">
    <property type="entry name" value="SLR1288 PROTEIN"/>
    <property type="match status" value="1"/>
</dbReference>
<feature type="transmembrane region" description="Helical" evidence="1">
    <location>
        <begin position="114"/>
        <end position="136"/>
    </location>
</feature>
<dbReference type="AlphaFoldDB" id="A0A430FQL3"/>
<keyword evidence="1" id="KW-0472">Membrane</keyword>
<reference evidence="3 4" key="1">
    <citation type="submission" date="2018-09" db="EMBL/GenBank/DDBJ databases">
        <title>Characterization of the phylogenetic diversity of five novel species belonging to the genus Bifidobacterium.</title>
        <authorList>
            <person name="Lugli G.A."/>
            <person name="Duranti S."/>
            <person name="Milani C."/>
        </authorList>
    </citation>
    <scope>NUCLEOTIDE SEQUENCE [LARGE SCALE GENOMIC DNA]</scope>
    <source>
        <strain evidence="3 4">2036B</strain>
    </source>
</reference>
<feature type="transmembrane region" description="Helical" evidence="1">
    <location>
        <begin position="188"/>
        <end position="220"/>
    </location>
</feature>
<keyword evidence="4" id="KW-1185">Reference proteome</keyword>
<dbReference type="Proteomes" id="UP000287609">
    <property type="component" value="Unassembled WGS sequence"/>
</dbReference>
<dbReference type="GO" id="GO:0006508">
    <property type="term" value="P:proteolysis"/>
    <property type="evidence" value="ECO:0007669"/>
    <property type="project" value="UniProtKB-KW"/>
</dbReference>